<name>A0ABX1DQQ6_9HYPH</name>
<proteinExistence type="predicted"/>
<protein>
    <submittedName>
        <fullName evidence="1">Uncharacterized protein</fullName>
    </submittedName>
</protein>
<dbReference type="EMBL" id="JAAVLN010000002">
    <property type="protein sequence ID" value="NKC04435.1"/>
    <property type="molecule type" value="Genomic_DNA"/>
</dbReference>
<organism evidence="1 2">
    <name type="scientific">Brucella haematophila</name>
    <dbReference type="NCBI Taxonomy" id="419474"/>
    <lineage>
        <taxon>Bacteria</taxon>
        <taxon>Pseudomonadati</taxon>
        <taxon>Pseudomonadota</taxon>
        <taxon>Alphaproteobacteria</taxon>
        <taxon>Hyphomicrobiales</taxon>
        <taxon>Brucellaceae</taxon>
        <taxon>Brucella/Ochrobactrum group</taxon>
        <taxon>Brucella</taxon>
    </lineage>
</organism>
<dbReference type="Proteomes" id="UP000704467">
    <property type="component" value="Unassembled WGS sequence"/>
</dbReference>
<accession>A0ABX1DQQ6</accession>
<evidence type="ECO:0000313" key="2">
    <source>
        <dbReference type="Proteomes" id="UP000704467"/>
    </source>
</evidence>
<dbReference type="RefSeq" id="WP_138787436.1">
    <property type="nucleotide sequence ID" value="NZ_JBHEEQ010000031.1"/>
</dbReference>
<comment type="caution">
    <text evidence="1">The sequence shown here is derived from an EMBL/GenBank/DDBJ whole genome shotgun (WGS) entry which is preliminary data.</text>
</comment>
<reference evidence="1 2" key="1">
    <citation type="submission" date="2020-03" db="EMBL/GenBank/DDBJ databases">
        <title>Whole genome sequencing of clinical and environmental type strains of Ochrobactrum.</title>
        <authorList>
            <person name="Dharne M."/>
        </authorList>
    </citation>
    <scope>NUCLEOTIDE SEQUENCE [LARGE SCALE GENOMIC DNA]</scope>
    <source>
        <strain evidence="1 2">CIP 109452</strain>
    </source>
</reference>
<keyword evidence="2" id="KW-1185">Reference proteome</keyword>
<sequence length="126" mass="13329">MDADSEYVGVNLGWADKDWGFNEGAQEAINLINTIVSAGYANQVSTIIGVINNIPGGLGGAIAGNTLKRPPIMDAARGLVLANSDLAVQLALTCQHHNPPVRSKLASLSNLVVEYLKGNIPNLWNH</sequence>
<evidence type="ECO:0000313" key="1">
    <source>
        <dbReference type="EMBL" id="NKC04435.1"/>
    </source>
</evidence>
<gene>
    <name evidence="1" type="ORF">HED55_17995</name>
</gene>